<dbReference type="PROSITE" id="PS50995">
    <property type="entry name" value="HTH_MARR_2"/>
    <property type="match status" value="1"/>
</dbReference>
<evidence type="ECO:0000313" key="4">
    <source>
        <dbReference type="Proteomes" id="UP000078454"/>
    </source>
</evidence>
<organism evidence="3 4">
    <name type="scientific">Paenibacillus oryzisoli</name>
    <dbReference type="NCBI Taxonomy" id="1850517"/>
    <lineage>
        <taxon>Bacteria</taxon>
        <taxon>Bacillati</taxon>
        <taxon>Bacillota</taxon>
        <taxon>Bacilli</taxon>
        <taxon>Bacillales</taxon>
        <taxon>Paenibacillaceae</taxon>
        <taxon>Paenibacillus</taxon>
    </lineage>
</organism>
<dbReference type="PRINTS" id="PR00598">
    <property type="entry name" value="HTHMARR"/>
</dbReference>
<name>A0A198A6H8_9BACL</name>
<dbReference type="InterPro" id="IPR000835">
    <property type="entry name" value="HTH_MarR-typ"/>
</dbReference>
<dbReference type="InterPro" id="IPR036390">
    <property type="entry name" value="WH_DNA-bd_sf"/>
</dbReference>
<dbReference type="GO" id="GO:0003700">
    <property type="term" value="F:DNA-binding transcription factor activity"/>
    <property type="evidence" value="ECO:0007669"/>
    <property type="project" value="InterPro"/>
</dbReference>
<gene>
    <name evidence="3" type="ORF">A8708_07380</name>
</gene>
<keyword evidence="1" id="KW-0238">DNA-binding</keyword>
<dbReference type="Gene3D" id="1.10.10.10">
    <property type="entry name" value="Winged helix-like DNA-binding domain superfamily/Winged helix DNA-binding domain"/>
    <property type="match status" value="1"/>
</dbReference>
<dbReference type="PANTHER" id="PTHR33164:SF102">
    <property type="entry name" value="TRANSCRIPTIONAL REGULATORY PROTEIN"/>
    <property type="match status" value="1"/>
</dbReference>
<dbReference type="GO" id="GO:0006950">
    <property type="term" value="P:response to stress"/>
    <property type="evidence" value="ECO:0007669"/>
    <property type="project" value="TreeGrafter"/>
</dbReference>
<dbReference type="Proteomes" id="UP000078454">
    <property type="component" value="Unassembled WGS sequence"/>
</dbReference>
<protein>
    <recommendedName>
        <fullName evidence="2">HTH marR-type domain-containing protein</fullName>
    </recommendedName>
</protein>
<dbReference type="EMBL" id="LYPB01000074">
    <property type="protein sequence ID" value="OAS16681.1"/>
    <property type="molecule type" value="Genomic_DNA"/>
</dbReference>
<evidence type="ECO:0000259" key="2">
    <source>
        <dbReference type="PROSITE" id="PS50995"/>
    </source>
</evidence>
<dbReference type="AlphaFoldDB" id="A0A198A6H8"/>
<dbReference type="RefSeq" id="WP_068666791.1">
    <property type="nucleotide sequence ID" value="NZ_LYPB01000074.1"/>
</dbReference>
<dbReference type="SMART" id="SM00347">
    <property type="entry name" value="HTH_MARR"/>
    <property type="match status" value="1"/>
</dbReference>
<dbReference type="InterPro" id="IPR036388">
    <property type="entry name" value="WH-like_DNA-bd_sf"/>
</dbReference>
<dbReference type="GO" id="GO:0003677">
    <property type="term" value="F:DNA binding"/>
    <property type="evidence" value="ECO:0007669"/>
    <property type="project" value="UniProtKB-KW"/>
</dbReference>
<sequence>MDDQQQQRTLEIIHSAREVKQAFHQVMSKAYQHLNITPIQSFVLRKLSEKPGITLSELAECIQLGKSTTSGIVDRMVRDQMVSREQSSTDRRSVILKLLDKGELLLQQVRENQVERMSPLLQMSDDEIDSLLRIHQKIVRILHQELEEDSTYE</sequence>
<keyword evidence="4" id="KW-1185">Reference proteome</keyword>
<reference evidence="3 4" key="1">
    <citation type="submission" date="2016-05" db="EMBL/GenBank/DDBJ databases">
        <title>Paenibacillus sp. 1ZS3-15 nov., isolated from the rhizosphere soil.</title>
        <authorList>
            <person name="Zhang X.X."/>
            <person name="Zhang J."/>
        </authorList>
    </citation>
    <scope>NUCLEOTIDE SEQUENCE [LARGE SCALE GENOMIC DNA]</scope>
    <source>
        <strain evidence="3 4">1ZS3-15</strain>
    </source>
</reference>
<evidence type="ECO:0000256" key="1">
    <source>
        <dbReference type="ARBA" id="ARBA00023125"/>
    </source>
</evidence>
<comment type="caution">
    <text evidence="3">The sequence shown here is derived from an EMBL/GenBank/DDBJ whole genome shotgun (WGS) entry which is preliminary data.</text>
</comment>
<feature type="domain" description="HTH marR-type" evidence="2">
    <location>
        <begin position="9"/>
        <end position="140"/>
    </location>
</feature>
<dbReference type="PANTHER" id="PTHR33164">
    <property type="entry name" value="TRANSCRIPTIONAL REGULATOR, MARR FAMILY"/>
    <property type="match status" value="1"/>
</dbReference>
<accession>A0A198A6H8</accession>
<dbReference type="STRING" id="1850517.A8708_07380"/>
<dbReference type="SUPFAM" id="SSF46785">
    <property type="entry name" value="Winged helix' DNA-binding domain"/>
    <property type="match status" value="1"/>
</dbReference>
<proteinExistence type="predicted"/>
<evidence type="ECO:0000313" key="3">
    <source>
        <dbReference type="EMBL" id="OAS16681.1"/>
    </source>
</evidence>
<dbReference type="Pfam" id="PF01047">
    <property type="entry name" value="MarR"/>
    <property type="match status" value="1"/>
</dbReference>
<dbReference type="InterPro" id="IPR039422">
    <property type="entry name" value="MarR/SlyA-like"/>
</dbReference>